<sequence length="150" mass="16024">MLLISCESEGELMKRKGKRFLVLLTTASLSLNMLGISAFAAEDSPETDAAFVSEISNDETDLSVNRPDSDVPEVSYEPIIIDIPDGPIPAGETWDNEASATDIAENDIPTTDSFKEHLSGGSSKLWITVGVVSGAGVIFTAMCQKGNENR</sequence>
<keyword evidence="1" id="KW-0472">Membrane</keyword>
<gene>
    <name evidence="2" type="ORF">BUFA31_25210</name>
</gene>
<name>A0ABQ1E307_9FIRM</name>
<keyword evidence="1" id="KW-1133">Transmembrane helix</keyword>
<keyword evidence="1" id="KW-0812">Transmembrane</keyword>
<keyword evidence="3" id="KW-1185">Reference proteome</keyword>
<evidence type="ECO:0000256" key="1">
    <source>
        <dbReference type="SAM" id="Phobius"/>
    </source>
</evidence>
<evidence type="ECO:0000313" key="3">
    <source>
        <dbReference type="Proteomes" id="UP000620147"/>
    </source>
</evidence>
<feature type="transmembrane region" description="Helical" evidence="1">
    <location>
        <begin position="125"/>
        <end position="143"/>
    </location>
</feature>
<comment type="caution">
    <text evidence="2">The sequence shown here is derived from an EMBL/GenBank/DDBJ whole genome shotgun (WGS) entry which is preliminary data.</text>
</comment>
<organism evidence="2 3">
    <name type="scientific">Butyricicoccus faecihominis</name>
    <dbReference type="NCBI Taxonomy" id="1712515"/>
    <lineage>
        <taxon>Bacteria</taxon>
        <taxon>Bacillati</taxon>
        <taxon>Bacillota</taxon>
        <taxon>Clostridia</taxon>
        <taxon>Eubacteriales</taxon>
        <taxon>Butyricicoccaceae</taxon>
        <taxon>Butyricicoccus</taxon>
    </lineage>
</organism>
<feature type="transmembrane region" description="Helical" evidence="1">
    <location>
        <begin position="20"/>
        <end position="41"/>
    </location>
</feature>
<dbReference type="Proteomes" id="UP000620147">
    <property type="component" value="Unassembled WGS sequence"/>
</dbReference>
<accession>A0ABQ1E307</accession>
<evidence type="ECO:0000313" key="2">
    <source>
        <dbReference type="EMBL" id="GFO89357.1"/>
    </source>
</evidence>
<reference evidence="2 3" key="1">
    <citation type="submission" date="2020-06" db="EMBL/GenBank/DDBJ databases">
        <title>Characterization of fructooligosaccharide metabolism and fructooligosaccharide-degrading enzymes in human commensal butyrate producers.</title>
        <authorList>
            <person name="Tanno H."/>
            <person name="Fujii T."/>
            <person name="Hirano K."/>
            <person name="Maeno S."/>
            <person name="Tonozuka T."/>
            <person name="Sakamoto M."/>
            <person name="Ohkuma M."/>
            <person name="Tochio T."/>
            <person name="Endo A."/>
        </authorList>
    </citation>
    <scope>NUCLEOTIDE SEQUENCE [LARGE SCALE GENOMIC DNA]</scope>
    <source>
        <strain evidence="2 3">JCM 31056</strain>
    </source>
</reference>
<protein>
    <submittedName>
        <fullName evidence="2">Uncharacterized protein</fullName>
    </submittedName>
</protein>
<dbReference type="EMBL" id="BLYJ01000044">
    <property type="protein sequence ID" value="GFO89357.1"/>
    <property type="molecule type" value="Genomic_DNA"/>
</dbReference>
<proteinExistence type="predicted"/>